<comment type="caution">
    <text evidence="7">The sequence shown here is derived from an EMBL/GenBank/DDBJ whole genome shotgun (WGS) entry which is preliminary data.</text>
</comment>
<feature type="compositionally biased region" description="Low complexity" evidence="6">
    <location>
        <begin position="625"/>
        <end position="636"/>
    </location>
</feature>
<keyword evidence="8" id="KW-1185">Reference proteome</keyword>
<dbReference type="PANTHER" id="PTHR14152:SF5">
    <property type="entry name" value="U4_U6.U5 TRI-SNRNP-ASSOCIATED PROTEIN 1"/>
    <property type="match status" value="1"/>
</dbReference>
<feature type="compositionally biased region" description="Basic and acidic residues" evidence="6">
    <location>
        <begin position="403"/>
        <end position="412"/>
    </location>
</feature>
<dbReference type="Proteomes" id="UP001224890">
    <property type="component" value="Unassembled WGS sequence"/>
</dbReference>
<dbReference type="AlphaFoldDB" id="A0AAJ0ERX7"/>
<organism evidence="7 8">
    <name type="scientific">Colletotrichum godetiae</name>
    <dbReference type="NCBI Taxonomy" id="1209918"/>
    <lineage>
        <taxon>Eukaryota</taxon>
        <taxon>Fungi</taxon>
        <taxon>Dikarya</taxon>
        <taxon>Ascomycota</taxon>
        <taxon>Pezizomycotina</taxon>
        <taxon>Sordariomycetes</taxon>
        <taxon>Hypocreomycetidae</taxon>
        <taxon>Glomerellales</taxon>
        <taxon>Glomerellaceae</taxon>
        <taxon>Colletotrichum</taxon>
        <taxon>Colletotrichum acutatum species complex</taxon>
    </lineage>
</organism>
<dbReference type="PANTHER" id="PTHR14152">
    <property type="entry name" value="SQUAMOUS CELL CARCINOMA ANTIGEN RECOGNISED BY CYTOTOXIC T LYMPHOCYTES"/>
    <property type="match status" value="1"/>
</dbReference>
<gene>
    <name evidence="7" type="ORF">BDP55DRAFT_554472</name>
</gene>
<dbReference type="InterPro" id="IPR045347">
    <property type="entry name" value="HIND"/>
</dbReference>
<evidence type="ECO:0000313" key="7">
    <source>
        <dbReference type="EMBL" id="KAK1674436.1"/>
    </source>
</evidence>
<dbReference type="EMBL" id="JAHMHR010000026">
    <property type="protein sequence ID" value="KAK1674436.1"/>
    <property type="molecule type" value="Genomic_DNA"/>
</dbReference>
<feature type="region of interest" description="Disordered" evidence="6">
    <location>
        <begin position="288"/>
        <end position="453"/>
    </location>
</feature>
<dbReference type="GO" id="GO:0046540">
    <property type="term" value="C:U4/U6 x U5 tri-snRNP complex"/>
    <property type="evidence" value="ECO:0007669"/>
    <property type="project" value="InterPro"/>
</dbReference>
<feature type="region of interest" description="Disordered" evidence="6">
    <location>
        <begin position="1"/>
        <end position="96"/>
    </location>
</feature>
<accession>A0AAJ0ERX7</accession>
<proteinExistence type="inferred from homology"/>
<evidence type="ECO:0000256" key="4">
    <source>
        <dbReference type="ARBA" id="ARBA00023187"/>
    </source>
</evidence>
<sequence length="645" mass="72494">MDAATIEETNRIRVSLGMKPLPVPGAAPAESQHDDSASEEEDASATLEGRQAQAYDNYQKVRDAEAAKRKREERAAAAKREREAAQRNAILEGKGLGEADENDVDAKAWLKAQKKRQKAIEKARKLEEEQAAAEAAALATVEYTSKDLAGVKVAHELNNFLDGDEQILTLKDSTIEQNEEDGDELENMDVKAREQLQERLDLKKKKPAYDVFAAADEEGERGILAQYDEEIYGKKGKKFTLDGSGAIAELGDILGAPEKIKKLQSIDLDVMQDAPTSDYLDISEIKVKKPKKKKNKSTRQKPVDEDDIFPLDATQAEDNEMDVDSGAAVSKKKRKVEDDNFVDDDDLQASLAIQRKSALKRRKKNRPEDIARQLKEQADEPDNEALNGGVVIDEISEFVSNLKKSEEEDERKAKRPKSTSVEPVTAMDADDDKDHPMGEDAYEVPEDRAREASAEIAATGVDEEKSLNTGMGSALALLRERGLIKDSHGAERNMSERQKAEFLAEKRRLEREQEDRAKYQRERDRNSGRLDSMSVRDREERARQANAHRELQQSRVVDELFKKHYKPNVELKYVDDHGRSLDQKEAFKHMSHQFHGKGSGKGKTDKLLKKIEEERRREAKPTFDASENANMSSSSAKRQAGVRLQ</sequence>
<feature type="region of interest" description="Disordered" evidence="6">
    <location>
        <begin position="610"/>
        <end position="645"/>
    </location>
</feature>
<reference evidence="7" key="1">
    <citation type="submission" date="2021-06" db="EMBL/GenBank/DDBJ databases">
        <title>Comparative genomics, transcriptomics and evolutionary studies reveal genomic signatures of adaptation to plant cell wall in hemibiotrophic fungi.</title>
        <authorList>
            <consortium name="DOE Joint Genome Institute"/>
            <person name="Baroncelli R."/>
            <person name="Diaz J.F."/>
            <person name="Benocci T."/>
            <person name="Peng M."/>
            <person name="Battaglia E."/>
            <person name="Haridas S."/>
            <person name="Andreopoulos W."/>
            <person name="Labutti K."/>
            <person name="Pangilinan J."/>
            <person name="Floch G.L."/>
            <person name="Makela M.R."/>
            <person name="Henrissat B."/>
            <person name="Grigoriev I.V."/>
            <person name="Crouch J.A."/>
            <person name="De Vries R.P."/>
            <person name="Sukno S.A."/>
            <person name="Thon M.R."/>
        </authorList>
    </citation>
    <scope>NUCLEOTIDE SEQUENCE</scope>
    <source>
        <strain evidence="7">CBS 193.32</strain>
    </source>
</reference>
<evidence type="ECO:0000256" key="6">
    <source>
        <dbReference type="SAM" id="MobiDB-lite"/>
    </source>
</evidence>
<dbReference type="Pfam" id="PF19252">
    <property type="entry name" value="HIND"/>
    <property type="match status" value="1"/>
</dbReference>
<evidence type="ECO:0000256" key="5">
    <source>
        <dbReference type="ARBA" id="ARBA00023242"/>
    </source>
</evidence>
<comment type="subcellular location">
    <subcellularLocation>
        <location evidence="1">Nucleus</location>
    </subcellularLocation>
</comment>
<feature type="compositionally biased region" description="Basic and acidic residues" evidence="6">
    <location>
        <begin position="59"/>
        <end position="85"/>
    </location>
</feature>
<feature type="compositionally biased region" description="Basic and acidic residues" evidence="6">
    <location>
        <begin position="610"/>
        <end position="621"/>
    </location>
</feature>
<dbReference type="Pfam" id="PF03343">
    <property type="entry name" value="SART-1"/>
    <property type="match status" value="1"/>
</dbReference>
<dbReference type="RefSeq" id="XP_060428439.1">
    <property type="nucleotide sequence ID" value="XM_060569394.1"/>
</dbReference>
<evidence type="ECO:0000256" key="3">
    <source>
        <dbReference type="ARBA" id="ARBA00022664"/>
    </source>
</evidence>
<evidence type="ECO:0000313" key="8">
    <source>
        <dbReference type="Proteomes" id="UP001224890"/>
    </source>
</evidence>
<keyword evidence="5" id="KW-0539">Nucleus</keyword>
<name>A0AAJ0ERX7_9PEZI</name>
<dbReference type="InterPro" id="IPR005011">
    <property type="entry name" value="SNU66/SART1"/>
</dbReference>
<feature type="compositionally biased region" description="Basic residues" evidence="6">
    <location>
        <begin position="288"/>
        <end position="299"/>
    </location>
</feature>
<evidence type="ECO:0000256" key="2">
    <source>
        <dbReference type="ARBA" id="ARBA00006076"/>
    </source>
</evidence>
<dbReference type="GeneID" id="85453920"/>
<feature type="region of interest" description="Disordered" evidence="6">
    <location>
        <begin position="486"/>
        <end position="551"/>
    </location>
</feature>
<feature type="compositionally biased region" description="Acidic residues" evidence="6">
    <location>
        <begin position="304"/>
        <end position="323"/>
    </location>
</feature>
<keyword evidence="4" id="KW-0508">mRNA splicing</keyword>
<comment type="similarity">
    <text evidence="2">Belongs to the SNU66/SART1 family.</text>
</comment>
<dbReference type="GO" id="GO:0000481">
    <property type="term" value="P:maturation of 5S rRNA"/>
    <property type="evidence" value="ECO:0007669"/>
    <property type="project" value="TreeGrafter"/>
</dbReference>
<feature type="compositionally biased region" description="Basic and acidic residues" evidence="6">
    <location>
        <begin position="366"/>
        <end position="378"/>
    </location>
</feature>
<dbReference type="GO" id="GO:0045292">
    <property type="term" value="P:mRNA cis splicing, via spliceosome"/>
    <property type="evidence" value="ECO:0007669"/>
    <property type="project" value="TreeGrafter"/>
</dbReference>
<protein>
    <submittedName>
        <fullName evidence="7">SART-1 family protein</fullName>
    </submittedName>
</protein>
<keyword evidence="3" id="KW-0507">mRNA processing</keyword>
<evidence type="ECO:0000256" key="1">
    <source>
        <dbReference type="ARBA" id="ARBA00004123"/>
    </source>
</evidence>